<feature type="compositionally biased region" description="Basic and acidic residues" evidence="1">
    <location>
        <begin position="94"/>
        <end position="112"/>
    </location>
</feature>
<feature type="region of interest" description="Disordered" evidence="1">
    <location>
        <begin position="88"/>
        <end position="112"/>
    </location>
</feature>
<reference evidence="2 3" key="1">
    <citation type="submission" date="2022-05" db="EMBL/GenBank/DDBJ databases">
        <authorList>
            <consortium name="Genoscope - CEA"/>
            <person name="William W."/>
        </authorList>
    </citation>
    <scope>NUCLEOTIDE SEQUENCE [LARGE SCALE GENOMIC DNA]</scope>
</reference>
<comment type="caution">
    <text evidence="2">The sequence shown here is derived from an EMBL/GenBank/DDBJ whole genome shotgun (WGS) entry which is preliminary data.</text>
</comment>
<evidence type="ECO:0000256" key="1">
    <source>
        <dbReference type="SAM" id="MobiDB-lite"/>
    </source>
</evidence>
<proteinExistence type="predicted"/>
<keyword evidence="3" id="KW-1185">Reference proteome</keyword>
<evidence type="ECO:0008006" key="4">
    <source>
        <dbReference type="Google" id="ProtNLM"/>
    </source>
</evidence>
<gene>
    <name evidence="2" type="ORF">PEVE_00034779</name>
</gene>
<dbReference type="Pfam" id="PF05960">
    <property type="entry name" value="DUF885"/>
    <property type="match status" value="1"/>
</dbReference>
<accession>A0ABN8MJM3</accession>
<sequence length="112" mass="13067">FNDDQVTRYQSDPGQATAYMIGQLEIKKSRKYATDELDENFSLRDFHYQVLAQGSSPLAYLSDHVRRYVACVQDKAKEGCDVILNPPKKTTTKKQKETDRWPLIPKEREHYI</sequence>
<feature type="non-terminal residue" evidence="2">
    <location>
        <position position="1"/>
    </location>
</feature>
<dbReference type="PANTHER" id="PTHR33361:SF2">
    <property type="entry name" value="DUF885 DOMAIN-CONTAINING PROTEIN"/>
    <property type="match status" value="1"/>
</dbReference>
<evidence type="ECO:0000313" key="2">
    <source>
        <dbReference type="EMBL" id="CAH3028729.1"/>
    </source>
</evidence>
<dbReference type="PANTHER" id="PTHR33361">
    <property type="entry name" value="GLR0591 PROTEIN"/>
    <property type="match status" value="1"/>
</dbReference>
<evidence type="ECO:0000313" key="3">
    <source>
        <dbReference type="Proteomes" id="UP001159427"/>
    </source>
</evidence>
<organism evidence="2 3">
    <name type="scientific">Porites evermanni</name>
    <dbReference type="NCBI Taxonomy" id="104178"/>
    <lineage>
        <taxon>Eukaryota</taxon>
        <taxon>Metazoa</taxon>
        <taxon>Cnidaria</taxon>
        <taxon>Anthozoa</taxon>
        <taxon>Hexacorallia</taxon>
        <taxon>Scleractinia</taxon>
        <taxon>Fungiina</taxon>
        <taxon>Poritidae</taxon>
        <taxon>Porites</taxon>
    </lineage>
</organism>
<dbReference type="Proteomes" id="UP001159427">
    <property type="component" value="Unassembled WGS sequence"/>
</dbReference>
<protein>
    <recommendedName>
        <fullName evidence="4">Transposase</fullName>
    </recommendedName>
</protein>
<name>A0ABN8MJM3_9CNID</name>
<dbReference type="InterPro" id="IPR010281">
    <property type="entry name" value="DUF885"/>
</dbReference>
<dbReference type="EMBL" id="CALNXI010000530">
    <property type="protein sequence ID" value="CAH3028729.1"/>
    <property type="molecule type" value="Genomic_DNA"/>
</dbReference>